<evidence type="ECO:0000313" key="1">
    <source>
        <dbReference type="EMBL" id="KAJ8871145.1"/>
    </source>
</evidence>
<dbReference type="Proteomes" id="UP001159363">
    <property type="component" value="Chromosome 11"/>
</dbReference>
<gene>
    <name evidence="1" type="ORF">PR048_027450</name>
</gene>
<comment type="caution">
    <text evidence="1">The sequence shown here is derived from an EMBL/GenBank/DDBJ whole genome shotgun (WGS) entry which is preliminary data.</text>
</comment>
<dbReference type="SUPFAM" id="SSF53098">
    <property type="entry name" value="Ribonuclease H-like"/>
    <property type="match status" value="1"/>
</dbReference>
<dbReference type="InterPro" id="IPR012337">
    <property type="entry name" value="RNaseH-like_sf"/>
</dbReference>
<protein>
    <submittedName>
        <fullName evidence="1">Uncharacterized protein</fullName>
    </submittedName>
</protein>
<dbReference type="EMBL" id="JARBHB010000012">
    <property type="protein sequence ID" value="KAJ8871145.1"/>
    <property type="molecule type" value="Genomic_DNA"/>
</dbReference>
<dbReference type="Gene3D" id="3.30.420.10">
    <property type="entry name" value="Ribonuclease H-like superfamily/Ribonuclease H"/>
    <property type="match status" value="1"/>
</dbReference>
<keyword evidence="2" id="KW-1185">Reference proteome</keyword>
<proteinExistence type="predicted"/>
<dbReference type="InterPro" id="IPR036397">
    <property type="entry name" value="RNaseH_sf"/>
</dbReference>
<organism evidence="1 2">
    <name type="scientific">Dryococelus australis</name>
    <dbReference type="NCBI Taxonomy" id="614101"/>
    <lineage>
        <taxon>Eukaryota</taxon>
        <taxon>Metazoa</taxon>
        <taxon>Ecdysozoa</taxon>
        <taxon>Arthropoda</taxon>
        <taxon>Hexapoda</taxon>
        <taxon>Insecta</taxon>
        <taxon>Pterygota</taxon>
        <taxon>Neoptera</taxon>
        <taxon>Polyneoptera</taxon>
        <taxon>Phasmatodea</taxon>
        <taxon>Verophasmatodea</taxon>
        <taxon>Anareolatae</taxon>
        <taxon>Phasmatidae</taxon>
        <taxon>Eurycanthinae</taxon>
        <taxon>Dryococelus</taxon>
    </lineage>
</organism>
<name>A0ABQ9GFI4_9NEOP</name>
<sequence length="96" mass="11154">MPKMRYTPCHPKMPWTHIATDIMGPCPNNGAPVYRHKLDKIMRDWGPESSTTPAYLPQANPTEHKNQELKKSICIRMGNNHTQWEAQLPEILYTLR</sequence>
<reference evidence="1 2" key="1">
    <citation type="submission" date="2023-02" db="EMBL/GenBank/DDBJ databases">
        <title>LHISI_Scaffold_Assembly.</title>
        <authorList>
            <person name="Stuart O.P."/>
            <person name="Cleave R."/>
            <person name="Magrath M.J.L."/>
            <person name="Mikheyev A.S."/>
        </authorList>
    </citation>
    <scope>NUCLEOTIDE SEQUENCE [LARGE SCALE GENOMIC DNA]</scope>
    <source>
        <strain evidence="1">Daus_M_001</strain>
        <tissue evidence="1">Leg muscle</tissue>
    </source>
</reference>
<evidence type="ECO:0000313" key="2">
    <source>
        <dbReference type="Proteomes" id="UP001159363"/>
    </source>
</evidence>
<accession>A0ABQ9GFI4</accession>